<reference evidence="1 2" key="1">
    <citation type="submission" date="2019-12" db="EMBL/GenBank/DDBJ databases">
        <title>Novel species isolated from a subtropical stream in China.</title>
        <authorList>
            <person name="Lu H."/>
        </authorList>
    </citation>
    <scope>NUCLEOTIDE SEQUENCE [LARGE SCALE GENOMIC DNA]</scope>
    <source>
        <strain evidence="1 2">CY42W</strain>
    </source>
</reference>
<gene>
    <name evidence="1" type="ORF">GTP69_17425</name>
</gene>
<dbReference type="EMBL" id="WWCT01000014">
    <property type="protein sequence ID" value="MYN28193.1"/>
    <property type="molecule type" value="Genomic_DNA"/>
</dbReference>
<comment type="caution">
    <text evidence="1">The sequence shown here is derived from an EMBL/GenBank/DDBJ whole genome shotgun (WGS) entry which is preliminary data.</text>
</comment>
<dbReference type="Proteomes" id="UP000642144">
    <property type="component" value="Unassembled WGS sequence"/>
</dbReference>
<dbReference type="RefSeq" id="WP_161056045.1">
    <property type="nucleotide sequence ID" value="NZ_WWCT01000014.1"/>
</dbReference>
<evidence type="ECO:0000313" key="2">
    <source>
        <dbReference type="Proteomes" id="UP000642144"/>
    </source>
</evidence>
<protein>
    <recommendedName>
        <fullName evidence="3">Transcriptional regulator</fullName>
    </recommendedName>
</protein>
<evidence type="ECO:0000313" key="1">
    <source>
        <dbReference type="EMBL" id="MYN28193.1"/>
    </source>
</evidence>
<keyword evidence="2" id="KW-1185">Reference proteome</keyword>
<evidence type="ECO:0008006" key="3">
    <source>
        <dbReference type="Google" id="ProtNLM"/>
    </source>
</evidence>
<name>A0ABW9W2P7_9BURK</name>
<sequence length="81" mass="9169">MNSLVDNVDGGALAAAWLELNRLVELRPITNEAEYDRTVTLMNHVLDIMGENEQHPLAGLLEFLALMVSIYDKEHYSIEEL</sequence>
<accession>A0ABW9W2P7</accession>
<organism evidence="1 2">
    <name type="scientific">Duganella levis</name>
    <dbReference type="NCBI Taxonomy" id="2692169"/>
    <lineage>
        <taxon>Bacteria</taxon>
        <taxon>Pseudomonadati</taxon>
        <taxon>Pseudomonadota</taxon>
        <taxon>Betaproteobacteria</taxon>
        <taxon>Burkholderiales</taxon>
        <taxon>Oxalobacteraceae</taxon>
        <taxon>Telluria group</taxon>
        <taxon>Duganella</taxon>
    </lineage>
</organism>
<proteinExistence type="predicted"/>